<feature type="compositionally biased region" description="Basic and acidic residues" evidence="1">
    <location>
        <begin position="125"/>
        <end position="136"/>
    </location>
</feature>
<comment type="caution">
    <text evidence="4">The sequence shown here is derived from an EMBL/GenBank/DDBJ whole genome shotgun (WGS) entry which is preliminary data.</text>
</comment>
<feature type="region of interest" description="Disordered" evidence="1">
    <location>
        <begin position="76"/>
        <end position="144"/>
    </location>
</feature>
<evidence type="ECO:0000313" key="4">
    <source>
        <dbReference type="EMBL" id="KAG0255544.1"/>
    </source>
</evidence>
<evidence type="ECO:0000256" key="1">
    <source>
        <dbReference type="SAM" id="MobiDB-lite"/>
    </source>
</evidence>
<keyword evidence="2" id="KW-0472">Membrane</keyword>
<keyword evidence="2" id="KW-1133">Transmembrane helix</keyword>
<dbReference type="OrthoDB" id="20273at2759"/>
<dbReference type="Gene3D" id="2.60.40.1820">
    <property type="match status" value="1"/>
</dbReference>
<feature type="compositionally biased region" description="Polar residues" evidence="1">
    <location>
        <begin position="1"/>
        <end position="14"/>
    </location>
</feature>
<dbReference type="EMBL" id="JAAAJB010000455">
    <property type="protein sequence ID" value="KAG0255544.1"/>
    <property type="molecule type" value="Genomic_DNA"/>
</dbReference>
<sequence>MSSPAYHNHNNANYIDSPFDEPYEKQPSYYGASTPYNPAYQQSPSLQHATYDQHSLDAEKHSNNSSYQQAYAMHDIGQNNSNGYGHDNNSGKYYSSRESYQQAQATPQLYNGYDEDRPSISNDTEPMRPRDAERGSSPDGSITPIKYRKEKSKYLPCFPCIRSTCGRVMCCICLLLLLIIIALAIVIVTVFKLPQVDFVGMSQQPQFTFNQGNTFAASMTAAIRVQNPNPIGFTFDKITAKAYYPGYAPQIGGGEVSNARFPSKATTDLNFPLNATYSATQDPGYTVVSDIANRCGLTGGQLQKLQINYDLTLTLNIVGINISPTIKNQHVSFDCPSNIAQILDEIPQSVRQQFGF</sequence>
<protein>
    <recommendedName>
        <fullName evidence="3">Late embryogenesis abundant protein LEA-2 subgroup domain-containing protein</fullName>
    </recommendedName>
</protein>
<evidence type="ECO:0000259" key="3">
    <source>
        <dbReference type="Pfam" id="PF03168"/>
    </source>
</evidence>
<feature type="domain" description="Late embryogenesis abundant protein LEA-2 subgroup" evidence="3">
    <location>
        <begin position="223"/>
        <end position="288"/>
    </location>
</feature>
<dbReference type="Proteomes" id="UP000807716">
    <property type="component" value="Unassembled WGS sequence"/>
</dbReference>
<feature type="compositionally biased region" description="Polar residues" evidence="1">
    <location>
        <begin position="34"/>
        <end position="53"/>
    </location>
</feature>
<keyword evidence="2" id="KW-0812">Transmembrane</keyword>
<gene>
    <name evidence="4" type="ORF">DFQ27_006198</name>
</gene>
<feature type="region of interest" description="Disordered" evidence="1">
    <location>
        <begin position="1"/>
        <end position="63"/>
    </location>
</feature>
<organism evidence="4 5">
    <name type="scientific">Actinomortierella ambigua</name>
    <dbReference type="NCBI Taxonomy" id="1343610"/>
    <lineage>
        <taxon>Eukaryota</taxon>
        <taxon>Fungi</taxon>
        <taxon>Fungi incertae sedis</taxon>
        <taxon>Mucoromycota</taxon>
        <taxon>Mortierellomycotina</taxon>
        <taxon>Mortierellomycetes</taxon>
        <taxon>Mortierellales</taxon>
        <taxon>Mortierellaceae</taxon>
        <taxon>Actinomortierella</taxon>
    </lineage>
</organism>
<evidence type="ECO:0000313" key="5">
    <source>
        <dbReference type="Proteomes" id="UP000807716"/>
    </source>
</evidence>
<reference evidence="4" key="1">
    <citation type="journal article" date="2020" name="Fungal Divers.">
        <title>Resolving the Mortierellaceae phylogeny through synthesis of multi-gene phylogenetics and phylogenomics.</title>
        <authorList>
            <person name="Vandepol N."/>
            <person name="Liber J."/>
            <person name="Desiro A."/>
            <person name="Na H."/>
            <person name="Kennedy M."/>
            <person name="Barry K."/>
            <person name="Grigoriev I.V."/>
            <person name="Miller A.N."/>
            <person name="O'Donnell K."/>
            <person name="Stajich J.E."/>
            <person name="Bonito G."/>
        </authorList>
    </citation>
    <scope>NUCLEOTIDE SEQUENCE</scope>
    <source>
        <strain evidence="4">BC1065</strain>
    </source>
</reference>
<dbReference type="AlphaFoldDB" id="A0A9P6U0T1"/>
<evidence type="ECO:0000256" key="2">
    <source>
        <dbReference type="SAM" id="Phobius"/>
    </source>
</evidence>
<proteinExistence type="predicted"/>
<dbReference type="InterPro" id="IPR004864">
    <property type="entry name" value="LEA_2"/>
</dbReference>
<feature type="compositionally biased region" description="Polar residues" evidence="1">
    <location>
        <begin position="77"/>
        <end position="109"/>
    </location>
</feature>
<feature type="transmembrane region" description="Helical" evidence="2">
    <location>
        <begin position="166"/>
        <end position="191"/>
    </location>
</feature>
<name>A0A9P6U0T1_9FUNG</name>
<keyword evidence="5" id="KW-1185">Reference proteome</keyword>
<dbReference type="SUPFAM" id="SSF117070">
    <property type="entry name" value="LEA14-like"/>
    <property type="match status" value="1"/>
</dbReference>
<dbReference type="Pfam" id="PF03168">
    <property type="entry name" value="LEA_2"/>
    <property type="match status" value="1"/>
</dbReference>
<accession>A0A9P6U0T1</accession>